<dbReference type="InterPro" id="IPR000387">
    <property type="entry name" value="Tyr_Pase_dom"/>
</dbReference>
<reference evidence="5" key="1">
    <citation type="submission" date="2019-06" db="EMBL/GenBank/DDBJ databases">
        <authorList>
            <person name="Zheng W."/>
        </authorList>
    </citation>
    <scope>NUCLEOTIDE SEQUENCE</scope>
    <source>
        <strain evidence="5">QDHG01</strain>
    </source>
</reference>
<dbReference type="InterPro" id="IPR003595">
    <property type="entry name" value="Tyr_Pase_cat"/>
</dbReference>
<gene>
    <name evidence="5" type="ORF">FGO68_gene11784</name>
</gene>
<dbReference type="InterPro" id="IPR051281">
    <property type="entry name" value="Dual-spec_lipid-protein_phosph"/>
</dbReference>
<name>A0A8J8NWX4_HALGN</name>
<protein>
    <recommendedName>
        <fullName evidence="7">Phosphatidylinositol-3,4,5-trisphosphate 3-phosphatase</fullName>
    </recommendedName>
</protein>
<keyword evidence="1" id="KW-0378">Hydrolase</keyword>
<keyword evidence="6" id="KW-1185">Reference proteome</keyword>
<dbReference type="OrthoDB" id="16692at2759"/>
<feature type="domain" description="Tyrosine specific protein phosphatases" evidence="3">
    <location>
        <begin position="100"/>
        <end position="160"/>
    </location>
</feature>
<dbReference type="InterPro" id="IPR029023">
    <property type="entry name" value="Tensin_phosphatase"/>
</dbReference>
<dbReference type="PROSITE" id="PS50056">
    <property type="entry name" value="TYR_PHOSPHATASE_2"/>
    <property type="match status" value="1"/>
</dbReference>
<dbReference type="PANTHER" id="PTHR12305:SF60">
    <property type="entry name" value="PHOSPHATIDYLINOSITOL 3,4,5-TRISPHOSPHATE 3-PHOSPHATASE TPTE2-RELATED"/>
    <property type="match status" value="1"/>
</dbReference>
<dbReference type="PROSITE" id="PS50054">
    <property type="entry name" value="TYR_PHOSPHATASE_DUAL"/>
    <property type="match status" value="1"/>
</dbReference>
<dbReference type="AlphaFoldDB" id="A0A8J8NWX4"/>
<dbReference type="InterPro" id="IPR016130">
    <property type="entry name" value="Tyr_Pase_AS"/>
</dbReference>
<dbReference type="GO" id="GO:0005829">
    <property type="term" value="C:cytosol"/>
    <property type="evidence" value="ECO:0007669"/>
    <property type="project" value="TreeGrafter"/>
</dbReference>
<dbReference type="InterPro" id="IPR020422">
    <property type="entry name" value="TYR_PHOSPHATASE_DUAL_dom"/>
</dbReference>
<evidence type="ECO:0000313" key="5">
    <source>
        <dbReference type="EMBL" id="TNV81716.1"/>
    </source>
</evidence>
<dbReference type="Proteomes" id="UP000785679">
    <property type="component" value="Unassembled WGS sequence"/>
</dbReference>
<dbReference type="CDD" id="cd14497">
    <property type="entry name" value="PTP_PTEN-like"/>
    <property type="match status" value="1"/>
</dbReference>
<comment type="caution">
    <text evidence="5">The sequence shown here is derived from an EMBL/GenBank/DDBJ whole genome shotgun (WGS) entry which is preliminary data.</text>
</comment>
<feature type="domain" description="Phosphatase tensin-type" evidence="4">
    <location>
        <begin position="13"/>
        <end position="186"/>
    </location>
</feature>
<dbReference type="SMART" id="SM00404">
    <property type="entry name" value="PTPc_motif"/>
    <property type="match status" value="1"/>
</dbReference>
<dbReference type="Gene3D" id="3.90.190.10">
    <property type="entry name" value="Protein tyrosine phosphatase superfamily"/>
    <property type="match status" value="1"/>
</dbReference>
<dbReference type="PROSITE" id="PS00383">
    <property type="entry name" value="TYR_PHOSPHATASE_1"/>
    <property type="match status" value="1"/>
</dbReference>
<dbReference type="SUPFAM" id="SSF52799">
    <property type="entry name" value="(Phosphotyrosine protein) phosphatases II"/>
    <property type="match status" value="1"/>
</dbReference>
<dbReference type="EMBL" id="RRYP01005811">
    <property type="protein sequence ID" value="TNV81716.1"/>
    <property type="molecule type" value="Genomic_DNA"/>
</dbReference>
<evidence type="ECO:0008006" key="7">
    <source>
        <dbReference type="Google" id="ProtNLM"/>
    </source>
</evidence>
<evidence type="ECO:0000256" key="1">
    <source>
        <dbReference type="ARBA" id="ARBA00022801"/>
    </source>
</evidence>
<proteinExistence type="predicted"/>
<dbReference type="PROSITE" id="PS51181">
    <property type="entry name" value="PPASE_TENSIN"/>
    <property type="match status" value="1"/>
</dbReference>
<dbReference type="Pfam" id="PF22785">
    <property type="entry name" value="Tc-R-P"/>
    <property type="match status" value="1"/>
</dbReference>
<evidence type="ECO:0000313" key="6">
    <source>
        <dbReference type="Proteomes" id="UP000785679"/>
    </source>
</evidence>
<evidence type="ECO:0000259" key="3">
    <source>
        <dbReference type="PROSITE" id="PS50056"/>
    </source>
</evidence>
<evidence type="ECO:0000259" key="4">
    <source>
        <dbReference type="PROSITE" id="PS51181"/>
    </source>
</evidence>
<feature type="domain" description="Tyrosine-protein phosphatase" evidence="2">
    <location>
        <begin position="36"/>
        <end position="188"/>
    </location>
</feature>
<accession>A0A8J8NWX4</accession>
<dbReference type="InterPro" id="IPR029021">
    <property type="entry name" value="Prot-tyrosine_phosphatase-like"/>
</dbReference>
<evidence type="ECO:0000259" key="2">
    <source>
        <dbReference type="PROSITE" id="PS50054"/>
    </source>
</evidence>
<organism evidence="5 6">
    <name type="scientific">Halteria grandinella</name>
    <dbReference type="NCBI Taxonomy" id="5974"/>
    <lineage>
        <taxon>Eukaryota</taxon>
        <taxon>Sar</taxon>
        <taxon>Alveolata</taxon>
        <taxon>Ciliophora</taxon>
        <taxon>Intramacronucleata</taxon>
        <taxon>Spirotrichea</taxon>
        <taxon>Stichotrichia</taxon>
        <taxon>Sporadotrichida</taxon>
        <taxon>Halteriidae</taxon>
        <taxon>Halteria</taxon>
    </lineage>
</organism>
<sequence>MDWLRKIVSGKRRRYVDQTYNLDVTYITQRVLAMSFPASGLETMYRNSMGEVVNFLKTKHQSNFLVFNMSGRSYDTQKFEAVGSTVLHFPWEDHHSPAIHILFQACQKMHEYLQQEDKNVVVVHCNAGKGRTGTLIACYLMYSGLANSAKDAITYYGWKRFSHGKGVTQPSQVRYVEYFEQVYIGIIKSPSLKSPQKIIIQTIPDVSGSGRCKPYVEIVNGVNFEVLWNIRLQL</sequence>
<dbReference type="PANTHER" id="PTHR12305">
    <property type="entry name" value="PHOSPHATASE WITH HOMOLOGY TO TENSIN"/>
    <property type="match status" value="1"/>
</dbReference>
<dbReference type="GO" id="GO:0016314">
    <property type="term" value="F:phosphatidylinositol-3,4,5-trisphosphate 3-phosphatase activity"/>
    <property type="evidence" value="ECO:0007669"/>
    <property type="project" value="TreeGrafter"/>
</dbReference>